<dbReference type="HOGENOM" id="CLU_158041_0_0_6"/>
<dbReference type="RefSeq" id="WP_013535760.1">
    <property type="nucleotide sequence ID" value="NC_014924.1"/>
</dbReference>
<dbReference type="Pfam" id="PF16826">
    <property type="entry name" value="DUF5076"/>
    <property type="match status" value="1"/>
</dbReference>
<sequence length="99" mass="11161">MNDEQLEIPPEALSDPEAFELLRLWAAHEQLHVAIRSDLGGGAEDFGELLADLFEHASRMFAHRDGVPLAECRELMLQDFLRRVESPKPSLEGTLPTEH</sequence>
<dbReference type="EMBL" id="CP002446">
    <property type="protein sequence ID" value="ADV27932.1"/>
    <property type="molecule type" value="Genomic_DNA"/>
</dbReference>
<dbReference type="AlphaFoldDB" id="E6WUE8"/>
<organism evidence="1 2">
    <name type="scientific">Pseudoxanthomonas suwonensis (strain 11-1)</name>
    <dbReference type="NCBI Taxonomy" id="743721"/>
    <lineage>
        <taxon>Bacteria</taxon>
        <taxon>Pseudomonadati</taxon>
        <taxon>Pseudomonadota</taxon>
        <taxon>Gammaproteobacteria</taxon>
        <taxon>Lysobacterales</taxon>
        <taxon>Lysobacteraceae</taxon>
        <taxon>Pseudoxanthomonas</taxon>
    </lineage>
</organism>
<evidence type="ECO:0008006" key="3">
    <source>
        <dbReference type="Google" id="ProtNLM"/>
    </source>
</evidence>
<reference evidence="1 2" key="1">
    <citation type="submission" date="2011-01" db="EMBL/GenBank/DDBJ databases">
        <title>Complete sequence of Pseudoxanthomonas suwonensis 11-1.</title>
        <authorList>
            <consortium name="US DOE Joint Genome Institute"/>
            <person name="Lucas S."/>
            <person name="Copeland A."/>
            <person name="Lapidus A."/>
            <person name="Cheng J.-F."/>
            <person name="Goodwin L."/>
            <person name="Pitluck S."/>
            <person name="Teshima H."/>
            <person name="Detter J.C."/>
            <person name="Han C."/>
            <person name="Tapia R."/>
            <person name="Land M."/>
            <person name="Hauser L."/>
            <person name="Kyrpides N."/>
            <person name="Ivanova N."/>
            <person name="Ovchinnikova G."/>
            <person name="Siebers A.K."/>
            <person name="Allgaier M."/>
            <person name="Thelen M.P."/>
            <person name="Hugenholtz P."/>
            <person name="Gladden J."/>
            <person name="Woyke T."/>
        </authorList>
    </citation>
    <scope>NUCLEOTIDE SEQUENCE [LARGE SCALE GENOMIC DNA]</scope>
    <source>
        <strain evidence="2">11-1</strain>
    </source>
</reference>
<gene>
    <name evidence="1" type="ordered locus">Psesu_2096</name>
</gene>
<dbReference type="Gene3D" id="3.30.2370.10">
    <property type="entry name" value="putative pyruvate dehydrogenase"/>
    <property type="match status" value="1"/>
</dbReference>
<proteinExistence type="predicted"/>
<name>E6WUE8_PSEUU</name>
<dbReference type="KEGG" id="psu:Psesu_2096"/>
<dbReference type="Proteomes" id="UP000008632">
    <property type="component" value="Chromosome"/>
</dbReference>
<accession>E6WUE8</accession>
<dbReference type="OrthoDB" id="6047444at2"/>
<dbReference type="InterPro" id="IPR031796">
    <property type="entry name" value="DUF5076"/>
</dbReference>
<evidence type="ECO:0000313" key="2">
    <source>
        <dbReference type="Proteomes" id="UP000008632"/>
    </source>
</evidence>
<keyword evidence="2" id="KW-1185">Reference proteome</keyword>
<protein>
    <recommendedName>
        <fullName evidence="3">DUF5076 domain-containing protein</fullName>
    </recommendedName>
</protein>
<dbReference type="eggNOG" id="ENOG5032C61">
    <property type="taxonomic scope" value="Bacteria"/>
</dbReference>
<evidence type="ECO:0000313" key="1">
    <source>
        <dbReference type="EMBL" id="ADV27932.1"/>
    </source>
</evidence>